<dbReference type="Gene3D" id="1.10.287.70">
    <property type="match status" value="1"/>
</dbReference>
<keyword evidence="2" id="KW-0813">Transport</keyword>
<evidence type="ECO:0000256" key="6">
    <source>
        <dbReference type="ARBA" id="ARBA00023136"/>
    </source>
</evidence>
<reference evidence="14" key="1">
    <citation type="journal article" date="2020" name="Nat. Commun.">
        <title>Genome assembly of wild tea tree DASZ reveals pedigree and selection history of tea varieties.</title>
        <authorList>
            <person name="Zhang W."/>
            <person name="Zhang Y."/>
            <person name="Qiu H."/>
            <person name="Guo Y."/>
            <person name="Wan H."/>
            <person name="Zhang X."/>
            <person name="Scossa F."/>
            <person name="Alseekh S."/>
            <person name="Zhang Q."/>
            <person name="Wang P."/>
            <person name="Xu L."/>
            <person name="Schmidt M.H."/>
            <person name="Jia X."/>
            <person name="Li D."/>
            <person name="Zhu A."/>
            <person name="Guo F."/>
            <person name="Chen W."/>
            <person name="Ni D."/>
            <person name="Usadel B."/>
            <person name="Fernie A.R."/>
            <person name="Wen W."/>
        </authorList>
    </citation>
    <scope>NUCLEOTIDE SEQUENCE [LARGE SCALE GENOMIC DNA]</scope>
    <source>
        <strain evidence="14">cv. G240</strain>
    </source>
</reference>
<gene>
    <name evidence="13" type="ORF">HYC85_018998</name>
</gene>
<evidence type="ECO:0000313" key="14">
    <source>
        <dbReference type="Proteomes" id="UP000593564"/>
    </source>
</evidence>
<feature type="transmembrane region" description="Helical" evidence="11">
    <location>
        <begin position="417"/>
        <end position="435"/>
    </location>
</feature>
<keyword evidence="8" id="KW-0325">Glycoprotein</keyword>
<keyword evidence="4 11" id="KW-1133">Transmembrane helix</keyword>
<dbReference type="SMART" id="SM00079">
    <property type="entry name" value="PBPe"/>
    <property type="match status" value="1"/>
</dbReference>
<evidence type="ECO:0000256" key="7">
    <source>
        <dbReference type="ARBA" id="ARBA00023170"/>
    </source>
</evidence>
<name>A0A7J7GY68_CAMSI</name>
<dbReference type="InterPro" id="IPR001828">
    <property type="entry name" value="ANF_lig-bd_rcpt"/>
</dbReference>
<evidence type="ECO:0000256" key="9">
    <source>
        <dbReference type="ARBA" id="ARBA00023286"/>
    </source>
</evidence>
<comment type="subcellular location">
    <subcellularLocation>
        <location evidence="1">Membrane</location>
        <topology evidence="1">Multi-pass membrane protein</topology>
    </subcellularLocation>
</comment>
<evidence type="ECO:0000256" key="11">
    <source>
        <dbReference type="SAM" id="Phobius"/>
    </source>
</evidence>
<comment type="caution">
    <text evidence="13">The sequence shown here is derived from an EMBL/GenBank/DDBJ whole genome shotgun (WGS) entry which is preliminary data.</text>
</comment>
<dbReference type="Proteomes" id="UP000593564">
    <property type="component" value="Unassembled WGS sequence"/>
</dbReference>
<feature type="transmembrane region" description="Helical" evidence="11">
    <location>
        <begin position="357"/>
        <end position="375"/>
    </location>
</feature>
<dbReference type="AlphaFoldDB" id="A0A7J7GY68"/>
<keyword evidence="6 11" id="KW-0472">Membrane</keyword>
<feature type="transmembrane region" description="Helical" evidence="11">
    <location>
        <begin position="595"/>
        <end position="617"/>
    </location>
</feature>
<dbReference type="GO" id="GO:0016020">
    <property type="term" value="C:membrane"/>
    <property type="evidence" value="ECO:0007669"/>
    <property type="project" value="UniProtKB-SubCell"/>
</dbReference>
<evidence type="ECO:0000256" key="4">
    <source>
        <dbReference type="ARBA" id="ARBA00022989"/>
    </source>
</evidence>
<dbReference type="Pfam" id="PF01094">
    <property type="entry name" value="ANF_receptor"/>
    <property type="match status" value="1"/>
</dbReference>
<keyword evidence="3 11" id="KW-0812">Transmembrane</keyword>
<keyword evidence="10" id="KW-0407">Ion channel</keyword>
<dbReference type="InterPro" id="IPR019594">
    <property type="entry name" value="Glu/Gly-bd"/>
</dbReference>
<dbReference type="FunFam" id="3.40.190.10:FF:000039">
    <property type="entry name" value="Glutamate receptor"/>
    <property type="match status" value="1"/>
</dbReference>
<dbReference type="FunFam" id="3.40.190.10:FF:000054">
    <property type="entry name" value="Glutamate receptor"/>
    <property type="match status" value="1"/>
</dbReference>
<dbReference type="Pfam" id="PF00060">
    <property type="entry name" value="Lig_chan"/>
    <property type="match status" value="1"/>
</dbReference>
<evidence type="ECO:0000256" key="1">
    <source>
        <dbReference type="ARBA" id="ARBA00004141"/>
    </source>
</evidence>
<dbReference type="EMBL" id="JACBKZ010000008">
    <property type="protein sequence ID" value="KAF5944921.1"/>
    <property type="molecule type" value="Genomic_DNA"/>
</dbReference>
<evidence type="ECO:0000259" key="12">
    <source>
        <dbReference type="SMART" id="SM00079"/>
    </source>
</evidence>
<feature type="domain" description="Ionotropic glutamate receptor C-terminal" evidence="12">
    <location>
        <begin position="236"/>
        <end position="574"/>
    </location>
</feature>
<dbReference type="InterPro" id="IPR028082">
    <property type="entry name" value="Peripla_BP_I"/>
</dbReference>
<dbReference type="Pfam" id="PF10613">
    <property type="entry name" value="Lig_chan-Glu_bd"/>
    <property type="match status" value="1"/>
</dbReference>
<sequence length="702" mass="78108">MGVNRLGKWLNRLEPRWGAEDKGGCKGCEPARGTWVGWLTRTAGGAGGRGASEELIKEEQVQVIVGMETWHEAAAVASIGNRDQIPILSLASTATISPPSTALRWPFLVQIATNGSQQMNCITSIPQSYKWKKVIAIYEDDTYGSDSSGLALLSESLHSIGTEIEHHLVFPPFSSLSDPQGEAKQLGLVGRDSVWIITDAISSLLDSVNTSVISDMQGKLVNAVPKGWAMPSEAKKLKIGVPALTSFEMIVKVVENSNGEKSNSGFCIEVFEKVLKVLGYDLPYKFEPFHRSYNDLVLCVGNKTYDAIVGDISILADRFEHVEFTQPFLSSGLTMIVPVKTDEAKAWMFMQPFTTETWIVTALLMIYTMFVVWFLEHQSNPQFRGPWKSQLSTALWFTFSSLFFAHREKIYSNYTKVVVAMWLFVVFVVTSSYTASLTSMLTVSRLEPAVTDIEFLRRTNAIVGCDGDSFVKHYLVSVLGFKENNIKPVDSQYNYPGEFESGNITAAFLEPPYAKIFLRENCNKYAVSGPTYIFGGWGFAFQKGSPIAIDVSKAILTISKNGDLKKIREKWFKVSSSSCSNVNSATDSLNLQSFWVLYLISDITSTICFMFLLIHILKNYHNHVQASQGNITTPSIRSLWSKMVNFGWYFHNGGTRTPGTAPTIDGTRDVWISRKSELVSPSEIPKKFEVSQSLEIEIVRTG</sequence>
<dbReference type="CDD" id="cd13686">
    <property type="entry name" value="GluR_Plant"/>
    <property type="match status" value="1"/>
</dbReference>
<dbReference type="Gene3D" id="3.40.190.10">
    <property type="entry name" value="Periplasmic binding protein-like II"/>
    <property type="match status" value="2"/>
</dbReference>
<keyword evidence="5" id="KW-0406">Ion transport</keyword>
<dbReference type="Gene3D" id="3.40.50.2300">
    <property type="match status" value="2"/>
</dbReference>
<evidence type="ECO:0000256" key="10">
    <source>
        <dbReference type="ARBA" id="ARBA00023303"/>
    </source>
</evidence>
<keyword evidence="9" id="KW-1071">Ligand-gated ion channel</keyword>
<protein>
    <recommendedName>
        <fullName evidence="12">Ionotropic glutamate receptor C-terminal domain-containing protein</fullName>
    </recommendedName>
</protein>
<dbReference type="FunFam" id="1.10.287.70:FF:000172">
    <property type="entry name" value="Glutamate receptor"/>
    <property type="match status" value="1"/>
</dbReference>
<evidence type="ECO:0000313" key="13">
    <source>
        <dbReference type="EMBL" id="KAF5944921.1"/>
    </source>
</evidence>
<evidence type="ECO:0000256" key="8">
    <source>
        <dbReference type="ARBA" id="ARBA00023180"/>
    </source>
</evidence>
<accession>A0A7J7GY68</accession>
<organism evidence="13 14">
    <name type="scientific">Camellia sinensis</name>
    <name type="common">Tea plant</name>
    <name type="synonym">Thea sinensis</name>
    <dbReference type="NCBI Taxonomy" id="4442"/>
    <lineage>
        <taxon>Eukaryota</taxon>
        <taxon>Viridiplantae</taxon>
        <taxon>Streptophyta</taxon>
        <taxon>Embryophyta</taxon>
        <taxon>Tracheophyta</taxon>
        <taxon>Spermatophyta</taxon>
        <taxon>Magnoliopsida</taxon>
        <taxon>eudicotyledons</taxon>
        <taxon>Gunneridae</taxon>
        <taxon>Pentapetalae</taxon>
        <taxon>asterids</taxon>
        <taxon>Ericales</taxon>
        <taxon>Theaceae</taxon>
        <taxon>Camellia</taxon>
    </lineage>
</organism>
<dbReference type="SUPFAM" id="SSF53850">
    <property type="entry name" value="Periplasmic binding protein-like II"/>
    <property type="match status" value="1"/>
</dbReference>
<evidence type="ECO:0000256" key="3">
    <source>
        <dbReference type="ARBA" id="ARBA00022692"/>
    </source>
</evidence>
<dbReference type="InterPro" id="IPR001320">
    <property type="entry name" value="Iontro_rcpt_C"/>
</dbReference>
<keyword evidence="7" id="KW-0675">Receptor</keyword>
<keyword evidence="14" id="KW-1185">Reference proteome</keyword>
<evidence type="ECO:0000256" key="5">
    <source>
        <dbReference type="ARBA" id="ARBA00023065"/>
    </source>
</evidence>
<reference evidence="13 14" key="2">
    <citation type="submission" date="2020-07" db="EMBL/GenBank/DDBJ databases">
        <title>Genome assembly of wild tea tree DASZ reveals pedigree and selection history of tea varieties.</title>
        <authorList>
            <person name="Zhang W."/>
        </authorList>
    </citation>
    <scope>NUCLEOTIDE SEQUENCE [LARGE SCALE GENOMIC DNA]</scope>
    <source>
        <strain evidence="14">cv. G240</strain>
        <tissue evidence="13">Leaf</tissue>
    </source>
</reference>
<dbReference type="SUPFAM" id="SSF53822">
    <property type="entry name" value="Periplasmic binding protein-like I"/>
    <property type="match status" value="1"/>
</dbReference>
<dbReference type="InterPro" id="IPR015683">
    <property type="entry name" value="Ionotropic_Glu_rcpt"/>
</dbReference>
<dbReference type="GO" id="GO:0015276">
    <property type="term" value="F:ligand-gated monoatomic ion channel activity"/>
    <property type="evidence" value="ECO:0007669"/>
    <property type="project" value="InterPro"/>
</dbReference>
<proteinExistence type="predicted"/>
<dbReference type="PANTHER" id="PTHR18966">
    <property type="entry name" value="IONOTROPIC GLUTAMATE RECEPTOR"/>
    <property type="match status" value="1"/>
</dbReference>
<evidence type="ECO:0000256" key="2">
    <source>
        <dbReference type="ARBA" id="ARBA00022448"/>
    </source>
</evidence>